<organism evidence="3 4">
    <name type="scientific">Acinetobacter thutiue</name>
    <dbReference type="NCBI Taxonomy" id="2998078"/>
    <lineage>
        <taxon>Bacteria</taxon>
        <taxon>Pseudomonadati</taxon>
        <taxon>Pseudomonadota</taxon>
        <taxon>Gammaproteobacteria</taxon>
        <taxon>Moraxellales</taxon>
        <taxon>Moraxellaceae</taxon>
        <taxon>Acinetobacter</taxon>
    </lineage>
</organism>
<evidence type="ECO:0000313" key="4">
    <source>
        <dbReference type="Proteomes" id="UP001168524"/>
    </source>
</evidence>
<dbReference type="PANTHER" id="PTHR42709:SF4">
    <property type="entry name" value="INNER MEMBRANE PROTEIN YQAA"/>
    <property type="match status" value="1"/>
</dbReference>
<feature type="transmembrane region" description="Helical" evidence="1">
    <location>
        <begin position="38"/>
        <end position="58"/>
    </location>
</feature>
<sequence>MLGYLSLFLSAFGAATLLPLQSEAVLVGLISTGKYSVVLLIAVATFGNVLGSCVNWWLGTRIEQYKDKKWFPVSETKLSQAQKLYQQYGSPILLLSWIPVIGDPITLMSGVLKEKFITFFIIVFIAKLLRYLFLYLIFLGVFLM</sequence>
<keyword evidence="4" id="KW-1185">Reference proteome</keyword>
<protein>
    <submittedName>
        <fullName evidence="3">YqaA family protein</fullName>
    </submittedName>
</protein>
<dbReference type="EMBL" id="JAUDZE010000002">
    <property type="protein sequence ID" value="MDN0014211.1"/>
    <property type="molecule type" value="Genomic_DNA"/>
</dbReference>
<proteinExistence type="predicted"/>
<keyword evidence="1" id="KW-0472">Membrane</keyword>
<dbReference type="Pfam" id="PF09335">
    <property type="entry name" value="VTT_dom"/>
    <property type="match status" value="1"/>
</dbReference>
<feature type="transmembrane region" description="Helical" evidence="1">
    <location>
        <begin position="117"/>
        <end position="143"/>
    </location>
</feature>
<keyword evidence="1" id="KW-0812">Transmembrane</keyword>
<keyword evidence="1" id="KW-1133">Transmembrane helix</keyword>
<accession>A0ABT7WNF5</accession>
<evidence type="ECO:0000259" key="2">
    <source>
        <dbReference type="Pfam" id="PF09335"/>
    </source>
</evidence>
<name>A0ABT7WNF5_9GAMM</name>
<dbReference type="RefSeq" id="WP_004677547.1">
    <property type="nucleotide sequence ID" value="NZ_JAPQKF010000002.1"/>
</dbReference>
<dbReference type="PANTHER" id="PTHR42709">
    <property type="entry name" value="ALKALINE PHOSPHATASE LIKE PROTEIN"/>
    <property type="match status" value="1"/>
</dbReference>
<evidence type="ECO:0000256" key="1">
    <source>
        <dbReference type="SAM" id="Phobius"/>
    </source>
</evidence>
<reference evidence="3" key="1">
    <citation type="submission" date="2023-06" db="EMBL/GenBank/DDBJ databases">
        <title>Two novel species of Acinetobacter isolated from motorbike repairing workshop in Vietnam.</title>
        <authorList>
            <person name="Le N.T.T."/>
        </authorList>
    </citation>
    <scope>NUCLEOTIDE SEQUENCE</scope>
    <source>
        <strain evidence="3">VNH17</strain>
    </source>
</reference>
<dbReference type="InterPro" id="IPR032816">
    <property type="entry name" value="VTT_dom"/>
</dbReference>
<feature type="domain" description="VTT" evidence="2">
    <location>
        <begin position="26"/>
        <end position="137"/>
    </location>
</feature>
<comment type="caution">
    <text evidence="3">The sequence shown here is derived from an EMBL/GenBank/DDBJ whole genome shotgun (WGS) entry which is preliminary data.</text>
</comment>
<dbReference type="InterPro" id="IPR051311">
    <property type="entry name" value="DedA_domain"/>
</dbReference>
<evidence type="ECO:0000313" key="3">
    <source>
        <dbReference type="EMBL" id="MDN0014211.1"/>
    </source>
</evidence>
<dbReference type="Proteomes" id="UP001168524">
    <property type="component" value="Unassembled WGS sequence"/>
</dbReference>
<gene>
    <name evidence="3" type="ORF">QTA56_08170</name>
</gene>